<dbReference type="InterPro" id="IPR015424">
    <property type="entry name" value="PyrdxlP-dep_Trfase"/>
</dbReference>
<dbReference type="GO" id="GO:0004124">
    <property type="term" value="F:cysteine synthase activity"/>
    <property type="evidence" value="ECO:0007669"/>
    <property type="project" value="TreeGrafter"/>
</dbReference>
<comment type="catalytic activity">
    <reaction evidence="8">
        <text>L-methionine + H2O = methanethiol + 2-oxobutanoate + NH4(+)</text>
        <dbReference type="Rhea" id="RHEA:23800"/>
        <dbReference type="ChEBI" id="CHEBI:15377"/>
        <dbReference type="ChEBI" id="CHEBI:16007"/>
        <dbReference type="ChEBI" id="CHEBI:16763"/>
        <dbReference type="ChEBI" id="CHEBI:28938"/>
        <dbReference type="ChEBI" id="CHEBI:57844"/>
        <dbReference type="EC" id="4.4.1.11"/>
    </reaction>
    <physiologicalReaction direction="left-to-right" evidence="8">
        <dbReference type="Rhea" id="RHEA:23801"/>
    </physiologicalReaction>
</comment>
<proteinExistence type="inferred from homology"/>
<dbReference type="Gene3D" id="3.40.640.10">
    <property type="entry name" value="Type I PLP-dependent aspartate aminotransferase-like (Major domain)"/>
    <property type="match status" value="1"/>
</dbReference>
<dbReference type="GO" id="GO:0019346">
    <property type="term" value="P:transsulfuration"/>
    <property type="evidence" value="ECO:0007669"/>
    <property type="project" value="InterPro"/>
</dbReference>
<dbReference type="InterPro" id="IPR015421">
    <property type="entry name" value="PyrdxlP-dep_Trfase_major"/>
</dbReference>
<evidence type="ECO:0000256" key="4">
    <source>
        <dbReference type="ARBA" id="ARBA00022898"/>
    </source>
</evidence>
<dbReference type="RefSeq" id="WP_157324968.1">
    <property type="nucleotide sequence ID" value="NZ_BMFX01000002.1"/>
</dbReference>
<reference evidence="11 12" key="1">
    <citation type="submission" date="2019-12" db="EMBL/GenBank/DDBJ databases">
        <title>Nesterenkonia muleiensis sp. nov., a novel actinobacterium isolated from sap of Populus euphratica.</title>
        <authorList>
            <person name="Wang R."/>
        </authorList>
    </citation>
    <scope>NUCLEOTIDE SEQUENCE [LARGE SCALE GENOMIC DNA]</scope>
    <source>
        <strain evidence="11 12">F10</strain>
    </source>
</reference>
<evidence type="ECO:0000256" key="10">
    <source>
        <dbReference type="RuleBase" id="RU362118"/>
    </source>
</evidence>
<evidence type="ECO:0000256" key="8">
    <source>
        <dbReference type="ARBA" id="ARBA00052699"/>
    </source>
</evidence>
<dbReference type="GO" id="GO:0006535">
    <property type="term" value="P:cysteine biosynthetic process from serine"/>
    <property type="evidence" value="ECO:0007669"/>
    <property type="project" value="TreeGrafter"/>
</dbReference>
<dbReference type="GO" id="GO:0018826">
    <property type="term" value="F:methionine gamma-lyase activity"/>
    <property type="evidence" value="ECO:0007669"/>
    <property type="project" value="UniProtKB-EC"/>
</dbReference>
<dbReference type="InterPro" id="IPR006235">
    <property type="entry name" value="OAc-hSer/O-AcSer_sulfhydrylase"/>
</dbReference>
<name>A0A7K1UL56_9MICC</name>
<dbReference type="PIRSF" id="PIRSF001434">
    <property type="entry name" value="CGS"/>
    <property type="match status" value="1"/>
</dbReference>
<dbReference type="GO" id="GO:0008483">
    <property type="term" value="F:transaminase activity"/>
    <property type="evidence" value="ECO:0007669"/>
    <property type="project" value="UniProtKB-KW"/>
</dbReference>
<dbReference type="PANTHER" id="PTHR43797">
    <property type="entry name" value="HOMOCYSTEINE/CYSTEINE SYNTHASE"/>
    <property type="match status" value="1"/>
</dbReference>
<keyword evidence="3 11" id="KW-0808">Transferase</keyword>
<organism evidence="11 12">
    <name type="scientific">Nesterenkonia alkaliphila</name>
    <dbReference type="NCBI Taxonomy" id="1463631"/>
    <lineage>
        <taxon>Bacteria</taxon>
        <taxon>Bacillati</taxon>
        <taxon>Actinomycetota</taxon>
        <taxon>Actinomycetes</taxon>
        <taxon>Micrococcales</taxon>
        <taxon>Micrococcaceae</taxon>
        <taxon>Nesterenkonia</taxon>
    </lineage>
</organism>
<evidence type="ECO:0000256" key="2">
    <source>
        <dbReference type="ARBA" id="ARBA00009077"/>
    </source>
</evidence>
<dbReference type="GO" id="GO:0071269">
    <property type="term" value="P:L-homocysteine biosynthetic process"/>
    <property type="evidence" value="ECO:0007669"/>
    <property type="project" value="TreeGrafter"/>
</dbReference>
<dbReference type="InterPro" id="IPR015422">
    <property type="entry name" value="PyrdxlP-dep_Trfase_small"/>
</dbReference>
<evidence type="ECO:0000256" key="9">
    <source>
        <dbReference type="PIRSR" id="PIRSR001434-2"/>
    </source>
</evidence>
<comment type="similarity">
    <text evidence="2 10">Belongs to the trans-sulfuration enzymes family.</text>
</comment>
<evidence type="ECO:0000256" key="3">
    <source>
        <dbReference type="ARBA" id="ARBA00022679"/>
    </source>
</evidence>
<dbReference type="GO" id="GO:0003961">
    <property type="term" value="F:O-acetylhomoserine aminocarboxypropyltransferase activity"/>
    <property type="evidence" value="ECO:0007669"/>
    <property type="project" value="TreeGrafter"/>
</dbReference>
<evidence type="ECO:0000256" key="6">
    <source>
        <dbReference type="ARBA" id="ARBA00047199"/>
    </source>
</evidence>
<dbReference type="InterPro" id="IPR000277">
    <property type="entry name" value="Cys/Met-Metab_PyrdxlP-dep_enz"/>
</dbReference>
<dbReference type="SUPFAM" id="SSF53383">
    <property type="entry name" value="PLP-dependent transferases"/>
    <property type="match status" value="1"/>
</dbReference>
<comment type="cofactor">
    <cofactor evidence="1 10">
        <name>pyridoxal 5'-phosphate</name>
        <dbReference type="ChEBI" id="CHEBI:597326"/>
    </cofactor>
</comment>
<dbReference type="OrthoDB" id="9780685at2"/>
<keyword evidence="12" id="KW-1185">Reference proteome</keyword>
<evidence type="ECO:0000256" key="7">
    <source>
        <dbReference type="ARBA" id="ARBA00048780"/>
    </source>
</evidence>
<dbReference type="GO" id="GO:0030170">
    <property type="term" value="F:pyridoxal phosphate binding"/>
    <property type="evidence" value="ECO:0007669"/>
    <property type="project" value="InterPro"/>
</dbReference>
<dbReference type="EMBL" id="WRPM01000095">
    <property type="protein sequence ID" value="MVT27225.1"/>
    <property type="molecule type" value="Genomic_DNA"/>
</dbReference>
<dbReference type="CDD" id="cd00614">
    <property type="entry name" value="CGS_like"/>
    <property type="match status" value="1"/>
</dbReference>
<dbReference type="EC" id="4.4.1.2" evidence="5"/>
<keyword evidence="11" id="KW-0032">Aminotransferase</keyword>
<feature type="modified residue" description="N6-(pyridoxal phosphate)lysine" evidence="9">
    <location>
        <position position="228"/>
    </location>
</feature>
<evidence type="ECO:0000256" key="1">
    <source>
        <dbReference type="ARBA" id="ARBA00001933"/>
    </source>
</evidence>
<dbReference type="GO" id="GO:0047982">
    <property type="term" value="F:homocysteine desulfhydrase activity"/>
    <property type="evidence" value="ECO:0007669"/>
    <property type="project" value="UniProtKB-EC"/>
</dbReference>
<dbReference type="AlphaFoldDB" id="A0A7K1UL56"/>
<accession>A0A7K1UL56</accession>
<evidence type="ECO:0000313" key="12">
    <source>
        <dbReference type="Proteomes" id="UP000460157"/>
    </source>
</evidence>
<dbReference type="Proteomes" id="UP000460157">
    <property type="component" value="Unassembled WGS sequence"/>
</dbReference>
<sequence length="464" mass="48771">MPATEPAAADPACFSTRQIHAGTTPPTAHPVTPPVHLSAAYEFSSLRDAREAFAQREAGFTYARTGSPTVALLEQRIAQLEGGTGAVATASGQAAIALTLLALAGSAGQHPDGRAYPEVRAGHVVASSRIYGGTADLINDSLAEAGISSTWVDPHSPAAWEAAITPRTRVFLVESIGNPHGDLPDIGALAEIAHRRGVVLVVDNTLATPYLFRPGAHGADFVVHSATKYLTGNGTALGGVVVDTGSFRPEHDAARWPQFSAATPRFGQVPLVERYGSGAVLHLIRAKFLHDLGPCLAPWNAQQILAGIETLDVRVARHCQVAEALAERLLVHPGVLQVRHPSVPGDPNAARAARDFPQGTGAVLSFELEGDLTVVERFVDALRLFKLAANIGDSRSMVAHPASMTHCRLSPQLRAAGEITEQTIRLAVGREAPDDLWADLEQAFAAAGLAGNDAADSRQEVEAA</sequence>
<dbReference type="Gene3D" id="3.90.1150.10">
    <property type="entry name" value="Aspartate Aminotransferase, domain 1"/>
    <property type="match status" value="1"/>
</dbReference>
<dbReference type="PANTHER" id="PTHR43797:SF2">
    <property type="entry name" value="HOMOCYSTEINE_CYSTEINE SYNTHASE"/>
    <property type="match status" value="1"/>
</dbReference>
<protein>
    <recommendedName>
        <fullName evidence="5">homocysteine desulfhydrase</fullName>
        <ecNumber evidence="5">4.4.1.2</ecNumber>
    </recommendedName>
    <alternativeName>
        <fullName evidence="6">Homocysteine desulfhydrase</fullName>
    </alternativeName>
</protein>
<comment type="catalytic activity">
    <reaction evidence="7">
        <text>L-homocysteine + H2O = 2-oxobutanoate + hydrogen sulfide + NH4(+) + H(+)</text>
        <dbReference type="Rhea" id="RHEA:14501"/>
        <dbReference type="ChEBI" id="CHEBI:15377"/>
        <dbReference type="ChEBI" id="CHEBI:15378"/>
        <dbReference type="ChEBI" id="CHEBI:16763"/>
        <dbReference type="ChEBI" id="CHEBI:28938"/>
        <dbReference type="ChEBI" id="CHEBI:29919"/>
        <dbReference type="ChEBI" id="CHEBI:58199"/>
        <dbReference type="EC" id="4.4.1.2"/>
    </reaction>
    <physiologicalReaction direction="left-to-right" evidence="7">
        <dbReference type="Rhea" id="RHEA:14502"/>
    </physiologicalReaction>
</comment>
<evidence type="ECO:0000313" key="11">
    <source>
        <dbReference type="EMBL" id="MVT27225.1"/>
    </source>
</evidence>
<dbReference type="GO" id="GO:0005737">
    <property type="term" value="C:cytoplasm"/>
    <property type="evidence" value="ECO:0007669"/>
    <property type="project" value="TreeGrafter"/>
</dbReference>
<dbReference type="FunFam" id="3.40.640.10:FF:000046">
    <property type="entry name" value="Cystathionine gamma-lyase"/>
    <property type="match status" value="1"/>
</dbReference>
<gene>
    <name evidence="11" type="ORF">GNZ21_12835</name>
</gene>
<comment type="caution">
    <text evidence="11">The sequence shown here is derived from an EMBL/GenBank/DDBJ whole genome shotgun (WGS) entry which is preliminary data.</text>
</comment>
<evidence type="ECO:0000256" key="5">
    <source>
        <dbReference type="ARBA" id="ARBA00047175"/>
    </source>
</evidence>
<keyword evidence="4 9" id="KW-0663">Pyridoxal phosphate</keyword>
<dbReference type="Pfam" id="PF01053">
    <property type="entry name" value="Cys_Met_Meta_PP"/>
    <property type="match status" value="1"/>
</dbReference>